<dbReference type="SUPFAM" id="SSF53474">
    <property type="entry name" value="alpha/beta-Hydrolases"/>
    <property type="match status" value="1"/>
</dbReference>
<dbReference type="GO" id="GO:0016787">
    <property type="term" value="F:hydrolase activity"/>
    <property type="evidence" value="ECO:0007669"/>
    <property type="project" value="UniProtKB-KW"/>
</dbReference>
<reference evidence="1" key="1">
    <citation type="submission" date="2022-03" db="EMBL/GenBank/DDBJ databases">
        <title>First case of bacteraemia caused by Dielma fastidiosa in a patient hospitalised with diverticulitis.</title>
        <authorList>
            <person name="Forman-Ankjaer B."/>
            <person name="Hvid-Jensen F."/>
            <person name="Kobel C.M."/>
            <person name="Greve T."/>
        </authorList>
    </citation>
    <scope>NUCLEOTIDE SEQUENCE</scope>
    <source>
        <strain evidence="1">AUH_DF_2021</strain>
    </source>
</reference>
<sequence>MKKALLLYGLNCTEAIWQPLLNNMQELKTEILTYPHEVTASAFEVMDLTKWVWPKVKDKHYDVIIAHSMGGVIALQLAVMGIDCQHLILIETNLRPANPFYRNLMTAEHMIEYDEIKLMLKQESAYASNELIASLQDEFDYTPLIHNLKQRIDIIYGDRNVPDYPERITDLCLDHQTINKLNFHFIADSCHLPMIENPRGLAECIKMLII</sequence>
<proteinExistence type="predicted"/>
<dbReference type="RefSeq" id="WP_320883165.1">
    <property type="nucleotide sequence ID" value="NZ_BAABZA010000001.1"/>
</dbReference>
<keyword evidence="1" id="KW-0378">Hydrolase</keyword>
<gene>
    <name evidence="1" type="ORF">MQE39_04765</name>
</gene>
<dbReference type="EMBL" id="JALDAW010000011">
    <property type="protein sequence ID" value="MDY5167432.1"/>
    <property type="molecule type" value="Genomic_DNA"/>
</dbReference>
<dbReference type="InterPro" id="IPR029058">
    <property type="entry name" value="AB_hydrolase_fold"/>
</dbReference>
<name>A0AB35UL37_9FIRM</name>
<protein>
    <submittedName>
        <fullName evidence="1">Alpha/beta hydrolase</fullName>
    </submittedName>
</protein>
<comment type="caution">
    <text evidence="1">The sequence shown here is derived from an EMBL/GenBank/DDBJ whole genome shotgun (WGS) entry which is preliminary data.</text>
</comment>
<evidence type="ECO:0000313" key="1">
    <source>
        <dbReference type="EMBL" id="MDY5167432.1"/>
    </source>
</evidence>
<dbReference type="AlphaFoldDB" id="A0AB35UL37"/>
<dbReference type="Proteomes" id="UP001276902">
    <property type="component" value="Unassembled WGS sequence"/>
</dbReference>
<organism evidence="1 2">
    <name type="scientific">Dielma fastidiosa</name>
    <dbReference type="NCBI Taxonomy" id="1034346"/>
    <lineage>
        <taxon>Bacteria</taxon>
        <taxon>Bacillati</taxon>
        <taxon>Bacillota</taxon>
        <taxon>Erysipelotrichia</taxon>
        <taxon>Erysipelotrichales</taxon>
        <taxon>Erysipelotrichaceae</taxon>
        <taxon>Dielma</taxon>
    </lineage>
</organism>
<accession>A0AB35UL37</accession>
<evidence type="ECO:0000313" key="2">
    <source>
        <dbReference type="Proteomes" id="UP001276902"/>
    </source>
</evidence>
<dbReference type="Gene3D" id="3.40.50.1820">
    <property type="entry name" value="alpha/beta hydrolase"/>
    <property type="match status" value="1"/>
</dbReference>